<dbReference type="Proteomes" id="UP000609172">
    <property type="component" value="Unassembled WGS sequence"/>
</dbReference>
<protein>
    <submittedName>
        <fullName evidence="3">Relaxase/mobilization nuclease domain-containing protein</fullName>
    </submittedName>
</protein>
<organism evidence="3 4">
    <name type="scientific">Flavobacterium agrisoli</name>
    <dbReference type="NCBI Taxonomy" id="2793066"/>
    <lineage>
        <taxon>Bacteria</taxon>
        <taxon>Pseudomonadati</taxon>
        <taxon>Bacteroidota</taxon>
        <taxon>Flavobacteriia</taxon>
        <taxon>Flavobacteriales</taxon>
        <taxon>Flavobacteriaceae</taxon>
        <taxon>Flavobacterium</taxon>
    </lineage>
</organism>
<keyword evidence="4" id="KW-1185">Reference proteome</keyword>
<feature type="domain" description="MobA/VirD2-like nuclease" evidence="2">
    <location>
        <begin position="17"/>
        <end position="152"/>
    </location>
</feature>
<gene>
    <name evidence="3" type="ORF">I5M07_00305</name>
</gene>
<reference evidence="3" key="1">
    <citation type="submission" date="2020-12" db="EMBL/GenBank/DDBJ databases">
        <title>Bacterial novel species Flavobacterium sp. SE-1-e isolated from soil.</title>
        <authorList>
            <person name="Jung H.-Y."/>
        </authorList>
    </citation>
    <scope>NUCLEOTIDE SEQUENCE</scope>
    <source>
        <strain evidence="3">SE-1-e</strain>
    </source>
</reference>
<dbReference type="RefSeq" id="WP_200104184.1">
    <property type="nucleotide sequence ID" value="NZ_JAEHFV010000001.1"/>
</dbReference>
<evidence type="ECO:0000313" key="3">
    <source>
        <dbReference type="EMBL" id="MBK0368257.1"/>
    </source>
</evidence>
<comment type="caution">
    <text evidence="3">The sequence shown here is derived from an EMBL/GenBank/DDBJ whole genome shotgun (WGS) entry which is preliminary data.</text>
</comment>
<accession>A0A934PIF9</accession>
<feature type="region of interest" description="Disordered" evidence="1">
    <location>
        <begin position="417"/>
        <end position="437"/>
    </location>
</feature>
<dbReference type="InterPro" id="IPR005094">
    <property type="entry name" value="Endonuclease_MobA/VirD2"/>
</dbReference>
<proteinExistence type="predicted"/>
<evidence type="ECO:0000256" key="1">
    <source>
        <dbReference type="SAM" id="MobiDB-lite"/>
    </source>
</evidence>
<sequence>MVAVIKTGSSVRRIFTYNENKVEEGKAQCIGAVNYPMETHLLTSQMKLSRLLNQSAQNEHVKHNSVHVSLNFDTSEANLTNEKLLRIASSYMNKIGFAQQPYLVYRHYDAGHPHIHLVSIKIRSDGSRIDMHNIGRNQSETARKEIEKNFGLVRAEDSQTKKEQTLKPMVLSKINYGTSESKKAVQAVLNYVLPNYKYKSLSELNAVLLQYSLAADRGDEESRIFKNKGLVYRMLDQEEKPIGVPLKASSFYNKPTLAFLEKRFEVNKKVPASLKNRIKNAVDLIFLKKKVSLLKLSTELQKEGIHLVLRRSSEGQIYGITYVDHQSKSVFNGSDLGKQYSAKAIQDRCNLSSNELQNRSNPKVAQVNSTKENQQQWDYKERFFKELNEGVYNADFKSTIEGICNLLTRLENESSYIPHQLKNKRKKKRNRGQSNNQ</sequence>
<dbReference type="Pfam" id="PF03432">
    <property type="entry name" value="Relaxase"/>
    <property type="match status" value="1"/>
</dbReference>
<name>A0A934PIF9_9FLAO</name>
<feature type="compositionally biased region" description="Basic residues" evidence="1">
    <location>
        <begin position="421"/>
        <end position="431"/>
    </location>
</feature>
<evidence type="ECO:0000259" key="2">
    <source>
        <dbReference type="Pfam" id="PF03432"/>
    </source>
</evidence>
<evidence type="ECO:0000313" key="4">
    <source>
        <dbReference type="Proteomes" id="UP000609172"/>
    </source>
</evidence>
<dbReference type="AlphaFoldDB" id="A0A934PIF9"/>
<dbReference type="EMBL" id="JAEHFV010000001">
    <property type="protein sequence ID" value="MBK0368257.1"/>
    <property type="molecule type" value="Genomic_DNA"/>
</dbReference>